<accession>Q01P70</accession>
<sequence>MGNVKYKRLPATTYQNSDLYQLLACVVALDLPGGTLVYAADKGVSAAVHAVVQNRKRLEMVALDLSAPRPKLRQQISEIAERIRHWRHLRNSYRYCRISPRDDHSTIFERGAKGESYEQSQARFAMPTPSALAVTIPATWQEAIHQPLRYFPREP</sequence>
<evidence type="ECO:0000313" key="1">
    <source>
        <dbReference type="EMBL" id="ABJ88550.1"/>
    </source>
</evidence>
<reference evidence="1" key="1">
    <citation type="submission" date="2006-10" db="EMBL/GenBank/DDBJ databases">
        <title>Complete sequence of Solibacter usitatus Ellin6076.</title>
        <authorList>
            <consortium name="US DOE Joint Genome Institute"/>
            <person name="Copeland A."/>
            <person name="Lucas S."/>
            <person name="Lapidus A."/>
            <person name="Barry K."/>
            <person name="Detter J.C."/>
            <person name="Glavina del Rio T."/>
            <person name="Hammon N."/>
            <person name="Israni S."/>
            <person name="Dalin E."/>
            <person name="Tice H."/>
            <person name="Pitluck S."/>
            <person name="Thompson L.S."/>
            <person name="Brettin T."/>
            <person name="Bruce D."/>
            <person name="Han C."/>
            <person name="Tapia R."/>
            <person name="Gilna P."/>
            <person name="Schmutz J."/>
            <person name="Larimer F."/>
            <person name="Land M."/>
            <person name="Hauser L."/>
            <person name="Kyrpides N."/>
            <person name="Mikhailova N."/>
            <person name="Janssen P.H."/>
            <person name="Kuske C.R."/>
            <person name="Richardson P."/>
        </authorList>
    </citation>
    <scope>NUCLEOTIDE SEQUENCE</scope>
    <source>
        <strain evidence="1">Ellin6076</strain>
    </source>
</reference>
<organism evidence="1">
    <name type="scientific">Solibacter usitatus (strain Ellin6076)</name>
    <dbReference type="NCBI Taxonomy" id="234267"/>
    <lineage>
        <taxon>Bacteria</taxon>
        <taxon>Pseudomonadati</taxon>
        <taxon>Acidobacteriota</taxon>
        <taxon>Terriglobia</taxon>
        <taxon>Bryobacterales</taxon>
        <taxon>Solibacteraceae</taxon>
        <taxon>Candidatus Solibacter</taxon>
    </lineage>
</organism>
<dbReference type="HOGENOM" id="CLU_1694377_0_0_0"/>
<dbReference type="STRING" id="234267.Acid_7650"/>
<gene>
    <name evidence="1" type="ordered locus">Acid_7650</name>
</gene>
<dbReference type="InParanoid" id="Q01P70"/>
<proteinExistence type="predicted"/>
<protein>
    <submittedName>
        <fullName evidence="1">Uncharacterized protein</fullName>
    </submittedName>
</protein>
<name>Q01P70_SOLUE</name>
<dbReference type="KEGG" id="sus:Acid_7650"/>
<dbReference type="EMBL" id="CP000473">
    <property type="protein sequence ID" value="ABJ88550.1"/>
    <property type="molecule type" value="Genomic_DNA"/>
</dbReference>
<dbReference type="AlphaFoldDB" id="Q01P70"/>